<proteinExistence type="predicted"/>
<dbReference type="PROSITE" id="PS51318">
    <property type="entry name" value="TAT"/>
    <property type="match status" value="1"/>
</dbReference>
<feature type="domain" description="Calcineurin-like phosphoesterase C-terminal" evidence="2">
    <location>
        <begin position="472"/>
        <end position="654"/>
    </location>
</feature>
<dbReference type="EMBL" id="JAERTY010000013">
    <property type="protein sequence ID" value="MBL1411245.1"/>
    <property type="molecule type" value="Genomic_DNA"/>
</dbReference>
<dbReference type="PANTHER" id="PTHR43143:SF1">
    <property type="entry name" value="SERINE_THREONINE-PROTEIN PHOSPHATASE CPPED1"/>
    <property type="match status" value="1"/>
</dbReference>
<dbReference type="Pfam" id="PF00149">
    <property type="entry name" value="Metallophos"/>
    <property type="match status" value="1"/>
</dbReference>
<feature type="domain" description="Calcineurin-like phosphoesterase" evidence="1">
    <location>
        <begin position="248"/>
        <end position="458"/>
    </location>
</feature>
<evidence type="ECO:0000313" key="5">
    <source>
        <dbReference type="Proteomes" id="UP000625283"/>
    </source>
</evidence>
<dbReference type="PANTHER" id="PTHR43143">
    <property type="entry name" value="METALLOPHOSPHOESTERASE, CALCINEURIN SUPERFAMILY"/>
    <property type="match status" value="1"/>
</dbReference>
<sequence length="669" mass="74709">MKKKFNYTRRTFIQASVVTGLGLTLNMYGCSKSTAAPGSKPDEPAPGGEDNGKLTITGVLLASRIDVTKGAEYTIQGKGFASGDQLYFESRINLSATGKFTINSKSTSADGIVFEFPADLLSDSYRISVKRGTQSVLLGTTILNLYFNADLPDKTGMTVKGVVYAAGVGLPNVVVSDGFEVATTDQNGVYYLPSAKKGKYVFVSIPGNYEVATTMNAPQFFQRLNQPANVVEIRDFELSAVNNEKHVVMVLGDMHLAKRTDDLNQFQKGFLPDVNKSIQAYKSAGNKVYALTLGDMTWDSYWESNNYGLPQYITEMNKIGAMVFNTMGNHDNDPKEFEDWLSENKFRDILGPTYYSFNIGKVHYIVLDNIEYLNTGGTRNYNTKIVADQIDWLKKDLATITDKSAPIVIAMHAHLHTNPSLNSSGNETTGYRISNAADFVDALKEFTTVHVLTGHTHINYNVETADKPNIMEHNTGAVCATWWWTGNVGYADNHICKDGAPGGYGIWEMQGKELKWKYKAIGEQEDYQFRAYDLNEVHLTKEKYAPAYTGAEWNTYAAEYANSNKNNEVLINVWNYDKEWKVEVMENGKSLPVNRVRMRDPLHIISYSAKRLDRNAVPTADFVTTLTAHMFKVKASSPTSTLEIKVTDRFGKVYQQTMVRPKALGYQMK</sequence>
<evidence type="ECO:0000259" key="3">
    <source>
        <dbReference type="Pfam" id="PF16371"/>
    </source>
</evidence>
<keyword evidence="5" id="KW-1185">Reference proteome</keyword>
<dbReference type="SUPFAM" id="SSF56300">
    <property type="entry name" value="Metallo-dependent phosphatases"/>
    <property type="match status" value="1"/>
</dbReference>
<dbReference type="Pfam" id="PF16370">
    <property type="entry name" value="MetallophosC"/>
    <property type="match status" value="1"/>
</dbReference>
<protein>
    <submittedName>
        <fullName evidence="4">Calcineurin-like phosphoesterase C-terminal domain-containing protein</fullName>
    </submittedName>
</protein>
<feature type="domain" description="Calcineurin-like phosphoesterase N-terminal" evidence="3">
    <location>
        <begin position="161"/>
        <end position="238"/>
    </location>
</feature>
<dbReference type="InterPro" id="IPR032288">
    <property type="entry name" value="Metallophos_C"/>
</dbReference>
<evidence type="ECO:0000259" key="1">
    <source>
        <dbReference type="Pfam" id="PF00149"/>
    </source>
</evidence>
<dbReference type="InterPro" id="IPR004843">
    <property type="entry name" value="Calcineurin-like_PHP"/>
</dbReference>
<comment type="caution">
    <text evidence="4">The sequence shown here is derived from an EMBL/GenBank/DDBJ whole genome shotgun (WGS) entry which is preliminary data.</text>
</comment>
<reference evidence="4 5" key="1">
    <citation type="submission" date="2021-01" db="EMBL/GenBank/DDBJ databases">
        <title>C459-1 draft genome sequence.</title>
        <authorList>
            <person name="Zhang X.-F."/>
        </authorList>
    </citation>
    <scope>NUCLEOTIDE SEQUENCE [LARGE SCALE GENOMIC DNA]</scope>
    <source>
        <strain evidence="5">C459-1</strain>
    </source>
</reference>
<dbReference type="InterPro" id="IPR029052">
    <property type="entry name" value="Metallo-depent_PP-like"/>
</dbReference>
<name>A0ABS1R951_9SPHI</name>
<dbReference type="Gene3D" id="2.60.40.3920">
    <property type="match status" value="1"/>
</dbReference>
<organism evidence="4 5">
    <name type="scientific">Sphingobacterium faecale</name>
    <dbReference type="NCBI Taxonomy" id="2803775"/>
    <lineage>
        <taxon>Bacteria</taxon>
        <taxon>Pseudomonadati</taxon>
        <taxon>Bacteroidota</taxon>
        <taxon>Sphingobacteriia</taxon>
        <taxon>Sphingobacteriales</taxon>
        <taxon>Sphingobacteriaceae</taxon>
        <taxon>Sphingobacterium</taxon>
    </lineage>
</organism>
<dbReference type="InterPro" id="IPR006311">
    <property type="entry name" value="TAT_signal"/>
</dbReference>
<dbReference type="InterPro" id="IPR051918">
    <property type="entry name" value="STPP_CPPED1"/>
</dbReference>
<gene>
    <name evidence="4" type="ORF">JKG61_20985</name>
</gene>
<dbReference type="Pfam" id="PF16371">
    <property type="entry name" value="MetallophosN"/>
    <property type="match status" value="1"/>
</dbReference>
<evidence type="ECO:0000259" key="2">
    <source>
        <dbReference type="Pfam" id="PF16370"/>
    </source>
</evidence>
<accession>A0ABS1R951</accession>
<dbReference type="InterPro" id="IPR032285">
    <property type="entry name" value="Metallophos_N"/>
</dbReference>
<dbReference type="Gene3D" id="3.60.21.10">
    <property type="match status" value="1"/>
</dbReference>
<dbReference type="RefSeq" id="WP_202104974.1">
    <property type="nucleotide sequence ID" value="NZ_JAERTY010000013.1"/>
</dbReference>
<dbReference type="Proteomes" id="UP000625283">
    <property type="component" value="Unassembled WGS sequence"/>
</dbReference>
<evidence type="ECO:0000313" key="4">
    <source>
        <dbReference type="EMBL" id="MBL1411245.1"/>
    </source>
</evidence>